<organism evidence="2 3">
    <name type="scientific">Ranatra chinensis</name>
    <dbReference type="NCBI Taxonomy" id="642074"/>
    <lineage>
        <taxon>Eukaryota</taxon>
        <taxon>Metazoa</taxon>
        <taxon>Ecdysozoa</taxon>
        <taxon>Arthropoda</taxon>
        <taxon>Hexapoda</taxon>
        <taxon>Insecta</taxon>
        <taxon>Pterygota</taxon>
        <taxon>Neoptera</taxon>
        <taxon>Paraneoptera</taxon>
        <taxon>Hemiptera</taxon>
        <taxon>Heteroptera</taxon>
        <taxon>Panheteroptera</taxon>
        <taxon>Nepomorpha</taxon>
        <taxon>Nepidae</taxon>
        <taxon>Ranatrinae</taxon>
        <taxon>Ranatra</taxon>
    </lineage>
</organism>
<keyword evidence="3" id="KW-1185">Reference proteome</keyword>
<comment type="caution">
    <text evidence="2">The sequence shown here is derived from an EMBL/GenBank/DDBJ whole genome shotgun (WGS) entry which is preliminary data.</text>
</comment>
<dbReference type="SUPFAM" id="SSF47565">
    <property type="entry name" value="Insect pheromone/odorant-binding proteins"/>
    <property type="match status" value="1"/>
</dbReference>
<dbReference type="Gene3D" id="1.10.238.20">
    <property type="entry name" value="Pheromone/general odorant binding protein domain"/>
    <property type="match status" value="1"/>
</dbReference>
<evidence type="ECO:0000313" key="2">
    <source>
        <dbReference type="EMBL" id="KAL1138506.1"/>
    </source>
</evidence>
<sequence length="217" mass="24247">MLEAFSGKVCILRSRGRCLNRTAASRSQTWLETSAVKSNMKYFLVVLLALCAISSAEVSPKFKELFLKALESCNKEAKLDKGVIDKLVKEEEIPANDNEKCYAACVLKEVGVIADGHFVTEEAMKHNKERYTGDNIIKADGVVQKCAGSIPKDVKGDCELAFQIMKCKRDEKKAVNLPVPNKRLRQPLLRLFVSPIADARFGHRVLHFALQIRGRNP</sequence>
<accession>A0ABD0YRD9</accession>
<evidence type="ECO:0000313" key="3">
    <source>
        <dbReference type="Proteomes" id="UP001558652"/>
    </source>
</evidence>
<dbReference type="PANTHER" id="PTHR11857">
    <property type="entry name" value="ODORANT BINDING PROTEIN-RELATED"/>
    <property type="match status" value="1"/>
</dbReference>
<dbReference type="SMART" id="SM00708">
    <property type="entry name" value="PhBP"/>
    <property type="match status" value="1"/>
</dbReference>
<reference evidence="2 3" key="1">
    <citation type="submission" date="2024-07" db="EMBL/GenBank/DDBJ databases">
        <title>Chromosome-level genome assembly of the water stick insect Ranatra chinensis (Heteroptera: Nepidae).</title>
        <authorList>
            <person name="Liu X."/>
        </authorList>
    </citation>
    <scope>NUCLEOTIDE SEQUENCE [LARGE SCALE GENOMIC DNA]</scope>
    <source>
        <strain evidence="2">Cailab_2021Rc</strain>
        <tissue evidence="2">Muscle</tissue>
    </source>
</reference>
<dbReference type="AlphaFoldDB" id="A0ABD0YRD9"/>
<dbReference type="InterPro" id="IPR036728">
    <property type="entry name" value="PBP_GOBP_sf"/>
</dbReference>
<proteinExistence type="predicted"/>
<dbReference type="Pfam" id="PF01395">
    <property type="entry name" value="PBP_GOBP"/>
    <property type="match status" value="1"/>
</dbReference>
<gene>
    <name evidence="2" type="ORF">AAG570_008569</name>
</gene>
<protein>
    <submittedName>
        <fullName evidence="2">Uncharacterized protein</fullName>
    </submittedName>
</protein>
<dbReference type="CDD" id="cd23992">
    <property type="entry name" value="PBP_GOBP"/>
    <property type="match status" value="1"/>
</dbReference>
<dbReference type="EMBL" id="JBFDAA010000003">
    <property type="protein sequence ID" value="KAL1138506.1"/>
    <property type="molecule type" value="Genomic_DNA"/>
</dbReference>
<dbReference type="InterPro" id="IPR006170">
    <property type="entry name" value="PBP/GOBP"/>
</dbReference>
<name>A0ABD0YRD9_9HEMI</name>
<dbReference type="Proteomes" id="UP001558652">
    <property type="component" value="Unassembled WGS sequence"/>
</dbReference>
<keyword evidence="1" id="KW-0732">Signal</keyword>
<evidence type="ECO:0000256" key="1">
    <source>
        <dbReference type="ARBA" id="ARBA00022729"/>
    </source>
</evidence>